<feature type="domain" description="Peptidase S9A N-terminal" evidence="7">
    <location>
        <begin position="12"/>
        <end position="415"/>
    </location>
</feature>
<accession>A0A930VJV8</accession>
<dbReference type="InterPro" id="IPR002470">
    <property type="entry name" value="Peptidase_S9A"/>
</dbReference>
<name>A0A930VJV8_9ACTN</name>
<dbReference type="Pfam" id="PF02897">
    <property type="entry name" value="Peptidase_S9_N"/>
    <property type="match status" value="1"/>
</dbReference>
<dbReference type="PANTHER" id="PTHR11757">
    <property type="entry name" value="PROTEASE FAMILY S9A OLIGOPEPTIDASE"/>
    <property type="match status" value="1"/>
</dbReference>
<evidence type="ECO:0000313" key="9">
    <source>
        <dbReference type="Proteomes" id="UP000640489"/>
    </source>
</evidence>
<sequence length="709" mass="78830">MPTPDPAPDGPPVARRTPHEHVAHGVARPDPYFWMSDADPEEHPELMAHLTAEREWYDVSTAHLDSLSLRLRSEMEARVPEQQRSSTWSRMRFSYYTETAKNRDYPVIWRESRHDPATSATKSVAEVVLDVNSLDVGTGYLDLGLSIVSPDEDLLAYTIDTAGDERFTLRFRDLRTGEDLPDVVENVGYSGAWAGRRPGGSPTFLYTVPDDAWRSERIRAHRLGTTVEEDRDVLVEEDRRFEVTVRLTRSQQAIVVHSESRETSECWYVDPDDPDLVPRSLGGRRDGVIYSVEHQRDGDFLLVTNDDAVEFRLVSCAAPGEPWVEARPEEPTERLDRVDAFAGHVVASYRHAGDNTLRILDAGDLAGPGRVLTTRFPGGELWLGRNTWYDATSVAVTDQSLTEPLVHATVELAAGTVADHHRDDAPGHDPAAYVTEVRTFPSPDGTAVPATIVRHRDTPLDGTAPALLFGYGAYEYAWEREWEEPLPSFLDRGVVFVRTHIRGGGEGGRRWWLDGRLHTKQHTFDDHIAVADGLAAGGLVDPTRIVSRGLSAGGLLQGAVFTQRPDRWCAVVAEVPFVDVITSMSDETIPLTVNEWEEWGDPRDRDDFDAMLAYSPYDNPAPVGVRPDLLVTGAVHDTRVLVREPAKWVAMLRDTDPEWARKPLGCLFRAETGTGSHVGPSGRLDHLRYEADVAAWILDRLGVTGTGPS</sequence>
<keyword evidence="3" id="KW-0378">Hydrolase</keyword>
<evidence type="ECO:0000256" key="5">
    <source>
        <dbReference type="SAM" id="MobiDB-lite"/>
    </source>
</evidence>
<dbReference type="RefSeq" id="WP_194709078.1">
    <property type="nucleotide sequence ID" value="NZ_JADKPN010000020.1"/>
</dbReference>
<organism evidence="8 9">
    <name type="scientific">Nocardioides islandensis</name>
    <dbReference type="NCBI Taxonomy" id="433663"/>
    <lineage>
        <taxon>Bacteria</taxon>
        <taxon>Bacillati</taxon>
        <taxon>Actinomycetota</taxon>
        <taxon>Actinomycetes</taxon>
        <taxon>Propionibacteriales</taxon>
        <taxon>Nocardioidaceae</taxon>
        <taxon>Nocardioides</taxon>
    </lineage>
</organism>
<dbReference type="Proteomes" id="UP000640489">
    <property type="component" value="Unassembled WGS sequence"/>
</dbReference>
<keyword evidence="2" id="KW-0645">Protease</keyword>
<evidence type="ECO:0000259" key="6">
    <source>
        <dbReference type="Pfam" id="PF00326"/>
    </source>
</evidence>
<dbReference type="PRINTS" id="PR00862">
    <property type="entry name" value="PROLIGOPTASE"/>
</dbReference>
<evidence type="ECO:0000256" key="4">
    <source>
        <dbReference type="ARBA" id="ARBA00022825"/>
    </source>
</evidence>
<keyword evidence="9" id="KW-1185">Reference proteome</keyword>
<comment type="caution">
    <text evidence="8">The sequence shown here is derived from an EMBL/GenBank/DDBJ whole genome shotgun (WGS) entry which is preliminary data.</text>
</comment>
<feature type="region of interest" description="Disordered" evidence="5">
    <location>
        <begin position="1"/>
        <end position="30"/>
    </location>
</feature>
<reference evidence="8" key="1">
    <citation type="submission" date="2020-11" db="EMBL/GenBank/DDBJ databases">
        <title>Nocardioides sp. nov., isolated from Soil of Cynanchum wilfordii Hemsley rhizosphere.</title>
        <authorList>
            <person name="Lee J.-S."/>
            <person name="Suh M.K."/>
            <person name="Kim J.-S."/>
        </authorList>
    </citation>
    <scope>NUCLEOTIDE SEQUENCE</scope>
    <source>
        <strain evidence="8">KCTC 19275</strain>
    </source>
</reference>
<dbReference type="SUPFAM" id="SSF50993">
    <property type="entry name" value="Peptidase/esterase 'gauge' domain"/>
    <property type="match status" value="1"/>
</dbReference>
<dbReference type="AlphaFoldDB" id="A0A930VJV8"/>
<evidence type="ECO:0000256" key="2">
    <source>
        <dbReference type="ARBA" id="ARBA00022670"/>
    </source>
</evidence>
<feature type="compositionally biased region" description="Pro residues" evidence="5">
    <location>
        <begin position="1"/>
        <end position="11"/>
    </location>
</feature>
<evidence type="ECO:0000313" key="8">
    <source>
        <dbReference type="EMBL" id="MBF4765892.1"/>
    </source>
</evidence>
<proteinExistence type="inferred from homology"/>
<dbReference type="Gene3D" id="2.130.10.120">
    <property type="entry name" value="Prolyl oligopeptidase, N-terminal domain"/>
    <property type="match status" value="1"/>
</dbReference>
<protein>
    <submittedName>
        <fullName evidence="8">S9 family peptidase</fullName>
    </submittedName>
</protein>
<comment type="similarity">
    <text evidence="1">Belongs to the peptidase S9A family.</text>
</comment>
<dbReference type="GO" id="GO:0006508">
    <property type="term" value="P:proteolysis"/>
    <property type="evidence" value="ECO:0007669"/>
    <property type="project" value="UniProtKB-KW"/>
</dbReference>
<keyword evidence="4" id="KW-0720">Serine protease</keyword>
<dbReference type="GO" id="GO:0004252">
    <property type="term" value="F:serine-type endopeptidase activity"/>
    <property type="evidence" value="ECO:0007669"/>
    <property type="project" value="InterPro"/>
</dbReference>
<evidence type="ECO:0000259" key="7">
    <source>
        <dbReference type="Pfam" id="PF02897"/>
    </source>
</evidence>
<feature type="domain" description="Peptidase S9 prolyl oligopeptidase catalytic" evidence="6">
    <location>
        <begin position="488"/>
        <end position="701"/>
    </location>
</feature>
<dbReference type="InterPro" id="IPR001375">
    <property type="entry name" value="Peptidase_S9_cat"/>
</dbReference>
<dbReference type="Pfam" id="PF00326">
    <property type="entry name" value="Peptidase_S9"/>
    <property type="match status" value="1"/>
</dbReference>
<dbReference type="EMBL" id="JADKPN010000020">
    <property type="protein sequence ID" value="MBF4765892.1"/>
    <property type="molecule type" value="Genomic_DNA"/>
</dbReference>
<gene>
    <name evidence="8" type="ORF">ISU07_22385</name>
</gene>
<dbReference type="InterPro" id="IPR051543">
    <property type="entry name" value="Serine_Peptidase_S9A"/>
</dbReference>
<evidence type="ECO:0000256" key="1">
    <source>
        <dbReference type="ARBA" id="ARBA00005228"/>
    </source>
</evidence>
<evidence type="ECO:0000256" key="3">
    <source>
        <dbReference type="ARBA" id="ARBA00022801"/>
    </source>
</evidence>
<dbReference type="InterPro" id="IPR029058">
    <property type="entry name" value="AB_hydrolase_fold"/>
</dbReference>
<dbReference type="PANTHER" id="PTHR11757:SF19">
    <property type="entry name" value="PROLYL ENDOPEPTIDASE-LIKE"/>
    <property type="match status" value="1"/>
</dbReference>
<dbReference type="SUPFAM" id="SSF53474">
    <property type="entry name" value="alpha/beta-Hydrolases"/>
    <property type="match status" value="1"/>
</dbReference>
<dbReference type="Gene3D" id="3.40.50.1820">
    <property type="entry name" value="alpha/beta hydrolase"/>
    <property type="match status" value="1"/>
</dbReference>
<dbReference type="InterPro" id="IPR023302">
    <property type="entry name" value="Pept_S9A_N"/>
</dbReference>